<protein>
    <submittedName>
        <fullName evidence="10">Exonuclease domain-containing protein</fullName>
    </submittedName>
</protein>
<dbReference type="SUPFAM" id="SSF53098">
    <property type="entry name" value="Ribonuclease H-like"/>
    <property type="match status" value="1"/>
</dbReference>
<keyword evidence="6" id="KW-0460">Magnesium</keyword>
<dbReference type="InterPro" id="IPR012337">
    <property type="entry name" value="RNaseH-like_sf"/>
</dbReference>
<reference evidence="10" key="2">
    <citation type="submission" date="2019-09" db="UniProtKB">
        <authorList>
            <consortium name="WormBaseParasite"/>
        </authorList>
    </citation>
    <scope>IDENTIFICATION</scope>
</reference>
<dbReference type="EMBL" id="UZAH01026172">
    <property type="protein sequence ID" value="VDO76657.1"/>
    <property type="molecule type" value="Genomic_DNA"/>
</dbReference>
<evidence type="ECO:0000313" key="8">
    <source>
        <dbReference type="EMBL" id="VDO76657.1"/>
    </source>
</evidence>
<keyword evidence="4" id="KW-0378">Hydrolase</keyword>
<dbReference type="GO" id="GO:0003676">
    <property type="term" value="F:nucleic acid binding"/>
    <property type="evidence" value="ECO:0007669"/>
    <property type="project" value="InterPro"/>
</dbReference>
<evidence type="ECO:0000313" key="10">
    <source>
        <dbReference type="WBParaSite" id="HPBE_0000851801-mRNA-1"/>
    </source>
</evidence>
<feature type="compositionally biased region" description="Basic and acidic residues" evidence="7">
    <location>
        <begin position="623"/>
        <end position="641"/>
    </location>
</feature>
<evidence type="ECO:0000256" key="5">
    <source>
        <dbReference type="ARBA" id="ARBA00022839"/>
    </source>
</evidence>
<name>A0A3P7YZ87_HELPZ</name>
<feature type="compositionally biased region" description="Basic and acidic residues" evidence="7">
    <location>
        <begin position="557"/>
        <end position="579"/>
    </location>
</feature>
<comment type="cofactor">
    <cofactor evidence="1">
        <name>Mg(2+)</name>
        <dbReference type="ChEBI" id="CHEBI:18420"/>
    </cofactor>
</comment>
<proteinExistence type="predicted"/>
<accession>A0A3P7YZ87</accession>
<keyword evidence="3" id="KW-0479">Metal-binding</keyword>
<feature type="compositionally biased region" description="Low complexity" evidence="7">
    <location>
        <begin position="124"/>
        <end position="137"/>
    </location>
</feature>
<dbReference type="GO" id="GO:0008296">
    <property type="term" value="F:3'-5'-DNA exonuclease activity"/>
    <property type="evidence" value="ECO:0007669"/>
    <property type="project" value="TreeGrafter"/>
</dbReference>
<feature type="compositionally biased region" description="Polar residues" evidence="7">
    <location>
        <begin position="643"/>
        <end position="666"/>
    </location>
</feature>
<gene>
    <name evidence="8" type="ORF">HPBE_LOCUS8519</name>
</gene>
<evidence type="ECO:0000256" key="4">
    <source>
        <dbReference type="ARBA" id="ARBA00022801"/>
    </source>
</evidence>
<evidence type="ECO:0000256" key="3">
    <source>
        <dbReference type="ARBA" id="ARBA00022723"/>
    </source>
</evidence>
<evidence type="ECO:0000256" key="6">
    <source>
        <dbReference type="ARBA" id="ARBA00022842"/>
    </source>
</evidence>
<dbReference type="GO" id="GO:0006308">
    <property type="term" value="P:DNA catabolic process"/>
    <property type="evidence" value="ECO:0007669"/>
    <property type="project" value="TreeGrafter"/>
</dbReference>
<dbReference type="PANTHER" id="PTHR13058">
    <property type="entry name" value="THREE PRIME REPAIR EXONUCLEASE 1, 2"/>
    <property type="match status" value="1"/>
</dbReference>
<dbReference type="InterPro" id="IPR040393">
    <property type="entry name" value="TREX1/2"/>
</dbReference>
<organism evidence="8">
    <name type="scientific">Heligmosomoides polygyrus</name>
    <name type="common">Parasitic roundworm</name>
    <dbReference type="NCBI Taxonomy" id="6339"/>
    <lineage>
        <taxon>Eukaryota</taxon>
        <taxon>Metazoa</taxon>
        <taxon>Ecdysozoa</taxon>
        <taxon>Nematoda</taxon>
        <taxon>Chromadorea</taxon>
        <taxon>Rhabditida</taxon>
        <taxon>Rhabditina</taxon>
        <taxon>Rhabditomorpha</taxon>
        <taxon>Strongyloidea</taxon>
        <taxon>Heligmosomidae</taxon>
        <taxon>Heligmosomoides</taxon>
    </lineage>
</organism>
<dbReference type="Gene3D" id="3.30.420.10">
    <property type="entry name" value="Ribonuclease H-like superfamily/Ribonuclease H"/>
    <property type="match status" value="1"/>
</dbReference>
<evidence type="ECO:0000256" key="1">
    <source>
        <dbReference type="ARBA" id="ARBA00001946"/>
    </source>
</evidence>
<feature type="region of interest" description="Disordered" evidence="7">
    <location>
        <begin position="512"/>
        <end position="671"/>
    </location>
</feature>
<evidence type="ECO:0000256" key="2">
    <source>
        <dbReference type="ARBA" id="ARBA00022722"/>
    </source>
</evidence>
<evidence type="ECO:0000313" key="9">
    <source>
        <dbReference type="Proteomes" id="UP000050761"/>
    </source>
</evidence>
<keyword evidence="5" id="KW-0269">Exonuclease</keyword>
<dbReference type="Proteomes" id="UP000050761">
    <property type="component" value="Unassembled WGS sequence"/>
</dbReference>
<evidence type="ECO:0000256" key="7">
    <source>
        <dbReference type="SAM" id="MobiDB-lite"/>
    </source>
</evidence>
<dbReference type="GO" id="GO:0046872">
    <property type="term" value="F:metal ion binding"/>
    <property type="evidence" value="ECO:0007669"/>
    <property type="project" value="UniProtKB-KW"/>
</dbReference>
<reference evidence="8 9" key="1">
    <citation type="submission" date="2018-11" db="EMBL/GenBank/DDBJ databases">
        <authorList>
            <consortium name="Pathogen Informatics"/>
        </authorList>
    </citation>
    <scope>NUCLEOTIDE SEQUENCE [LARGE SCALE GENOMIC DNA]</scope>
</reference>
<sequence length="686" mass="76292">MNPFRPHFCMPRSTPQATARRLVIERCNELRAGPCEKPTRNVVEDILSDITSPKFDAFPIGERRVMVDQIATPYGNARDNLRRTLQRNQQRGLNPRPPRPTLVGKTRKQKIKAETISPGPASPAPEVSTPPTTSSSQPIATNIAQAVKVAPPRRFVCAEPIRTLVFMDLACSHVFPGLVEAQRRCTPDLLGEPSLYADNLKRLIMETINTGRLNRHIPVLPSLEEPTATGAFLPIDCFTSSRIPFKSPDQSFVLRLSANVRTSQINPELSREQWHASHNGKASDSAVVCRPKDDLELKRTFAEEWPAMREFLDSCAKPVCLISHKGMIFDFRALYGELTRCGFIEKGLGIPKGVVFVDSLLAIREIEKGYCKEVFEATKELSSSTDSGSSDTPSKLDNTISCVYESPSTMQDVAAYEDIVEENNVGVKSSLKVDTSRAYIISGRDEPKGSIPVISPPKKKKAVLLKRDCRGGWEFIEGRARNLLENDLPVLYETIVTVVSCSESRAARAGPSIVLDDDDAPQDVEVNSSRRSTTSTITHKRRSRSQKLQGDVEDEVEIIKVEEVVERSSEPENRPPDSKRPRKAAQNSTTMSFVRTTRRSTYRSSPKRDSSPVPAVEPSGSPKVEKEKLATADEVVKKIEELLSTSSVHPSPEKTSSQERNGNGPSTDWKRSPYIVKFTLLMMRRV</sequence>
<keyword evidence="9" id="KW-1185">Reference proteome</keyword>
<dbReference type="InterPro" id="IPR036397">
    <property type="entry name" value="RNaseH_sf"/>
</dbReference>
<dbReference type="GO" id="GO:0005737">
    <property type="term" value="C:cytoplasm"/>
    <property type="evidence" value="ECO:0007669"/>
    <property type="project" value="TreeGrafter"/>
</dbReference>
<feature type="region of interest" description="Disordered" evidence="7">
    <location>
        <begin position="86"/>
        <end position="137"/>
    </location>
</feature>
<keyword evidence="2" id="KW-0540">Nuclease</keyword>
<dbReference type="AlphaFoldDB" id="A0A3P7YZ87"/>
<dbReference type="PANTHER" id="PTHR13058:SF19">
    <property type="entry name" value="LD40940P"/>
    <property type="match status" value="1"/>
</dbReference>
<feature type="compositionally biased region" description="Polar residues" evidence="7">
    <location>
        <begin position="585"/>
        <end position="594"/>
    </location>
</feature>
<dbReference type="OrthoDB" id="10250935at2759"/>
<dbReference type="WBParaSite" id="HPBE_0000851801-mRNA-1">
    <property type="protein sequence ID" value="HPBE_0000851801-mRNA-1"/>
    <property type="gene ID" value="HPBE_0000851801"/>
</dbReference>